<evidence type="ECO:0000256" key="2">
    <source>
        <dbReference type="SAM" id="SignalP"/>
    </source>
</evidence>
<keyword evidence="4" id="KW-1185">Reference proteome</keyword>
<proteinExistence type="predicted"/>
<protein>
    <recommendedName>
        <fullName evidence="5">LPP20 lipoprotein</fullName>
    </recommendedName>
</protein>
<evidence type="ECO:0008006" key="5">
    <source>
        <dbReference type="Google" id="ProtNLM"/>
    </source>
</evidence>
<feature type="chain" id="PRO_5046004298" description="LPP20 lipoprotein" evidence="2">
    <location>
        <begin position="23"/>
        <end position="379"/>
    </location>
</feature>
<dbReference type="EMBL" id="JBFYGN010000036">
    <property type="protein sequence ID" value="MEX8195216.1"/>
    <property type="molecule type" value="Genomic_DNA"/>
</dbReference>
<evidence type="ECO:0000313" key="3">
    <source>
        <dbReference type="EMBL" id="MEX8195216.1"/>
    </source>
</evidence>
<evidence type="ECO:0000256" key="1">
    <source>
        <dbReference type="SAM" id="MobiDB-lite"/>
    </source>
</evidence>
<organism evidence="3 4">
    <name type="scientific">Comamonas guangdongensis</name>
    <dbReference type="NCBI Taxonomy" id="510515"/>
    <lineage>
        <taxon>Bacteria</taxon>
        <taxon>Pseudomonadati</taxon>
        <taxon>Pseudomonadota</taxon>
        <taxon>Betaproteobacteria</taxon>
        <taxon>Burkholderiales</taxon>
        <taxon>Comamonadaceae</taxon>
        <taxon>Comamonas</taxon>
    </lineage>
</organism>
<sequence length="379" mass="40534">MQVIKKFLIWSCIALFAGNALAQVQQAKGKASVTYQGWSASADDKAKATMAAQLKAIEFYYAEAGQSEAENFDAIREKIMAAPDRYILDSTILAEEENKDKKQYTVTVRVALNVANLRNAVKSNSAVVKGGPAARSPLAFMFVSRQVESTRSFDDRVYKRVDEKADFKANAQVSEKGSEGETFGRGQIGTNASVSTKASGSMQRSASIETGGSTTRRASDSTFRLLPSANLGQVFTSNFTRAGFKVSEAAMIEPYTGGKFKVATVENDYKSGMDLKPATLASLVDGMRVAQIPYVALGTLDVGLADTDSNTGLMRVSVTVNAKLLDISQTIPDTIASVGPVQYAGIGPTEDEARNNALKLAANNAARELTSQITNLGVR</sequence>
<dbReference type="RefSeq" id="WP_369340393.1">
    <property type="nucleotide sequence ID" value="NZ_JBFYGN010000036.1"/>
</dbReference>
<feature type="compositionally biased region" description="Polar residues" evidence="1">
    <location>
        <begin position="188"/>
        <end position="218"/>
    </location>
</feature>
<comment type="caution">
    <text evidence="3">The sequence shown here is derived from an EMBL/GenBank/DDBJ whole genome shotgun (WGS) entry which is preliminary data.</text>
</comment>
<name>A0ABV4A231_9BURK</name>
<reference evidence="3 4" key="1">
    <citation type="journal article" date="2013" name="Int. J. Syst. Evol. Microbiol.">
        <title>Comamonas guangdongensis sp. nov., isolated from subterranean forest sediment, and emended description of the genus Comamonas.</title>
        <authorList>
            <person name="Zhang J."/>
            <person name="Wang Y."/>
            <person name="Zhou S."/>
            <person name="Wu C."/>
            <person name="He J."/>
            <person name="Li F."/>
        </authorList>
    </citation>
    <scope>NUCLEOTIDE SEQUENCE [LARGE SCALE GENOMIC DNA]</scope>
    <source>
        <strain evidence="3 4">CCTCC AB2011133</strain>
    </source>
</reference>
<evidence type="ECO:0000313" key="4">
    <source>
        <dbReference type="Proteomes" id="UP001561046"/>
    </source>
</evidence>
<gene>
    <name evidence="3" type="ORF">AB6724_20480</name>
</gene>
<keyword evidence="2" id="KW-0732">Signal</keyword>
<accession>A0ABV4A231</accession>
<feature type="signal peptide" evidence="2">
    <location>
        <begin position="1"/>
        <end position="22"/>
    </location>
</feature>
<feature type="region of interest" description="Disordered" evidence="1">
    <location>
        <begin position="172"/>
        <end position="218"/>
    </location>
</feature>
<dbReference type="Proteomes" id="UP001561046">
    <property type="component" value="Unassembled WGS sequence"/>
</dbReference>